<name>A0A438KKA1_VITVI</name>
<dbReference type="EMBL" id="QGNW01000005">
    <property type="protein sequence ID" value="RVX21631.1"/>
    <property type="molecule type" value="Genomic_DNA"/>
</dbReference>
<evidence type="ECO:0000313" key="2">
    <source>
        <dbReference type="Proteomes" id="UP000288805"/>
    </source>
</evidence>
<reference evidence="1 2" key="1">
    <citation type="journal article" date="2018" name="PLoS Genet.">
        <title>Population sequencing reveals clonal diversity and ancestral inbreeding in the grapevine cultivar Chardonnay.</title>
        <authorList>
            <person name="Roach M.J."/>
            <person name="Johnson D.L."/>
            <person name="Bohlmann J."/>
            <person name="van Vuuren H.J."/>
            <person name="Jones S.J."/>
            <person name="Pretorius I.S."/>
            <person name="Schmidt S.A."/>
            <person name="Borneman A.R."/>
        </authorList>
    </citation>
    <scope>NUCLEOTIDE SEQUENCE [LARGE SCALE GENOMIC DNA]</scope>
    <source>
        <strain evidence="2">cv. Chardonnay</strain>
        <tissue evidence="1">Leaf</tissue>
    </source>
</reference>
<sequence>MEDSLALGVNPSKEGTLALGKSKQGIANKGLAHDGPSHGLRSNTSWGELHYNLVLLDRFLAIASGNVMEALREHVAQIEAYLGDALGDVNSSLPPIMEEFSNELVDDWACGAYISTWKTPKNELKDQFLPTNTSWMAKEPLKKLK</sequence>
<evidence type="ECO:0000313" key="1">
    <source>
        <dbReference type="EMBL" id="RVX21631.1"/>
    </source>
</evidence>
<organism evidence="1 2">
    <name type="scientific">Vitis vinifera</name>
    <name type="common">Grape</name>
    <dbReference type="NCBI Taxonomy" id="29760"/>
    <lineage>
        <taxon>Eukaryota</taxon>
        <taxon>Viridiplantae</taxon>
        <taxon>Streptophyta</taxon>
        <taxon>Embryophyta</taxon>
        <taxon>Tracheophyta</taxon>
        <taxon>Spermatophyta</taxon>
        <taxon>Magnoliopsida</taxon>
        <taxon>eudicotyledons</taxon>
        <taxon>Gunneridae</taxon>
        <taxon>Pentapetalae</taxon>
        <taxon>rosids</taxon>
        <taxon>Vitales</taxon>
        <taxon>Vitaceae</taxon>
        <taxon>Viteae</taxon>
        <taxon>Vitis</taxon>
    </lineage>
</organism>
<protein>
    <submittedName>
        <fullName evidence="1">Uncharacterized protein</fullName>
    </submittedName>
</protein>
<proteinExistence type="predicted"/>
<dbReference type="AlphaFoldDB" id="A0A438KKA1"/>
<dbReference type="Proteomes" id="UP000288805">
    <property type="component" value="Unassembled WGS sequence"/>
</dbReference>
<gene>
    <name evidence="1" type="ORF">CK203_002355</name>
</gene>
<accession>A0A438KKA1</accession>
<comment type="caution">
    <text evidence="1">The sequence shown here is derived from an EMBL/GenBank/DDBJ whole genome shotgun (WGS) entry which is preliminary data.</text>
</comment>